<evidence type="ECO:0000313" key="3">
    <source>
        <dbReference type="Proteomes" id="UP000319263"/>
    </source>
</evidence>
<evidence type="ECO:0008006" key="4">
    <source>
        <dbReference type="Google" id="ProtNLM"/>
    </source>
</evidence>
<feature type="transmembrane region" description="Helical" evidence="1">
    <location>
        <begin position="110"/>
        <end position="134"/>
    </location>
</feature>
<feature type="transmembrane region" description="Helical" evidence="1">
    <location>
        <begin position="54"/>
        <end position="72"/>
    </location>
</feature>
<dbReference type="InterPro" id="IPR010390">
    <property type="entry name" value="ABC-2_transporter-like"/>
</dbReference>
<dbReference type="Pfam" id="PF06182">
    <property type="entry name" value="ABC2_membrane_6"/>
    <property type="match status" value="1"/>
</dbReference>
<gene>
    <name evidence="2" type="ORF">FOE78_21935</name>
</gene>
<evidence type="ECO:0000313" key="2">
    <source>
        <dbReference type="EMBL" id="QDP98207.1"/>
    </source>
</evidence>
<name>A0A516Q430_9ACTN</name>
<proteinExistence type="predicted"/>
<feature type="transmembrane region" description="Helical" evidence="1">
    <location>
        <begin position="140"/>
        <end position="165"/>
    </location>
</feature>
<feature type="transmembrane region" description="Helical" evidence="1">
    <location>
        <begin position="26"/>
        <end position="48"/>
    </location>
</feature>
<organism evidence="2 3">
    <name type="scientific">Microlunatus elymi</name>
    <dbReference type="NCBI Taxonomy" id="2596828"/>
    <lineage>
        <taxon>Bacteria</taxon>
        <taxon>Bacillati</taxon>
        <taxon>Actinomycetota</taxon>
        <taxon>Actinomycetes</taxon>
        <taxon>Propionibacteriales</taxon>
        <taxon>Propionibacteriaceae</taxon>
        <taxon>Microlunatus</taxon>
    </lineage>
</organism>
<dbReference type="EMBL" id="CP041692">
    <property type="protein sequence ID" value="QDP98207.1"/>
    <property type="molecule type" value="Genomic_DNA"/>
</dbReference>
<feature type="transmembrane region" description="Helical" evidence="1">
    <location>
        <begin position="197"/>
        <end position="219"/>
    </location>
</feature>
<dbReference type="OrthoDB" id="9788195at2"/>
<dbReference type="Proteomes" id="UP000319263">
    <property type="component" value="Chromosome"/>
</dbReference>
<dbReference type="AlphaFoldDB" id="A0A516Q430"/>
<keyword evidence="1" id="KW-0472">Membrane</keyword>
<keyword evidence="3" id="KW-1185">Reference proteome</keyword>
<keyword evidence="1" id="KW-0812">Transmembrane</keyword>
<dbReference type="PANTHER" id="PTHR36833:SF1">
    <property type="entry name" value="INTEGRAL MEMBRANE TRANSPORT PROTEIN"/>
    <property type="match status" value="1"/>
</dbReference>
<accession>A0A516Q430</accession>
<reference evidence="2 3" key="1">
    <citation type="submission" date="2019-07" db="EMBL/GenBank/DDBJ databases">
        <title>Microlunatus dokdonensis sp. nov. isolated from the rhizospheric soil of the wild plant Elymus tsukushiensis.</title>
        <authorList>
            <person name="Ghim S.-Y."/>
            <person name="Hwang Y.-J."/>
            <person name="Son J.-S."/>
            <person name="Shin J.-H."/>
        </authorList>
    </citation>
    <scope>NUCLEOTIDE SEQUENCE [LARGE SCALE GENOMIC DNA]</scope>
    <source>
        <strain evidence="2 3">KUDC0627</strain>
    </source>
</reference>
<sequence>MISVIKIFFRLQLVQLRSAMEYRADFWIAAVGAILQQLVSIVFLVTFFGHVSSLGGWTLWQILVLQGLVMAADGLREMFTDGAWQLRADVNSGSFDRVLVRPVPPVVQQFTALASIHGVGNAGLGVVVLIIGLAHSGVQWAWWSVPLLVLTVLCGAILTTAISLLTNMIAFWEPSAQSAFPTLIALMRDFAKFPLDIYGAGIRFVVTVLLPYGLISYFPSRLVLGVGDAPGWWAVTPVIAAAGSSLVASLVWRKGLNRYQGVGN</sequence>
<protein>
    <recommendedName>
        <fullName evidence="4">ABC-2 type transport system permease protein</fullName>
    </recommendedName>
</protein>
<keyword evidence="1" id="KW-1133">Transmembrane helix</keyword>
<dbReference type="PANTHER" id="PTHR36833">
    <property type="entry name" value="SLR0610 PROTEIN-RELATED"/>
    <property type="match status" value="1"/>
</dbReference>
<dbReference type="KEGG" id="mik:FOE78_21935"/>
<evidence type="ECO:0000256" key="1">
    <source>
        <dbReference type="SAM" id="Phobius"/>
    </source>
</evidence>
<feature type="transmembrane region" description="Helical" evidence="1">
    <location>
        <begin position="231"/>
        <end position="252"/>
    </location>
</feature>